<reference evidence="1" key="1">
    <citation type="submission" date="2023-06" db="EMBL/GenBank/DDBJ databases">
        <authorList>
            <person name="Kurt Z."/>
        </authorList>
    </citation>
    <scope>NUCLEOTIDE SEQUENCE</scope>
</reference>
<dbReference type="EMBL" id="CATOUU010000056">
    <property type="protein sequence ID" value="CAI9914685.1"/>
    <property type="molecule type" value="Genomic_DNA"/>
</dbReference>
<protein>
    <submittedName>
        <fullName evidence="2">Hypothetical_protein</fullName>
    </submittedName>
</protein>
<dbReference type="AlphaFoldDB" id="A0AA86N897"/>
<keyword evidence="3" id="KW-1185">Reference proteome</keyword>
<comment type="caution">
    <text evidence="1">The sequence shown here is derived from an EMBL/GenBank/DDBJ whole genome shotgun (WGS) entry which is preliminary data.</text>
</comment>
<gene>
    <name evidence="1" type="ORF">HINF_LOCUS2330</name>
    <name evidence="2" type="ORF">HINF_LOCUS46372</name>
</gene>
<evidence type="ECO:0000313" key="3">
    <source>
        <dbReference type="Proteomes" id="UP001642409"/>
    </source>
</evidence>
<sequence length="156" mass="18661">MPLESSTLVALYRMLILYNVFSKQERELKQLIRTLFVQERLAQALFQLQHIQMGDLFINRFCTQCVIQMNQCLNLECIMGLLLQNYQETIKKYISQHFKVHIYQKVKKRAIQKLFNSKQNLHKKKSNQYNNLQINIKLCKIPKDIGKKQQKMAQQQ</sequence>
<evidence type="ECO:0000313" key="1">
    <source>
        <dbReference type="EMBL" id="CAI9914685.1"/>
    </source>
</evidence>
<organism evidence="1">
    <name type="scientific">Hexamita inflata</name>
    <dbReference type="NCBI Taxonomy" id="28002"/>
    <lineage>
        <taxon>Eukaryota</taxon>
        <taxon>Metamonada</taxon>
        <taxon>Diplomonadida</taxon>
        <taxon>Hexamitidae</taxon>
        <taxon>Hexamitinae</taxon>
        <taxon>Hexamita</taxon>
    </lineage>
</organism>
<reference evidence="2 3" key="2">
    <citation type="submission" date="2024-07" db="EMBL/GenBank/DDBJ databases">
        <authorList>
            <person name="Akdeniz Z."/>
        </authorList>
    </citation>
    <scope>NUCLEOTIDE SEQUENCE [LARGE SCALE GENOMIC DNA]</scope>
</reference>
<dbReference type="EMBL" id="CAXDID020000205">
    <property type="protein sequence ID" value="CAL6055084.1"/>
    <property type="molecule type" value="Genomic_DNA"/>
</dbReference>
<name>A0AA86N897_9EUKA</name>
<proteinExistence type="predicted"/>
<evidence type="ECO:0000313" key="2">
    <source>
        <dbReference type="EMBL" id="CAL6055084.1"/>
    </source>
</evidence>
<accession>A0AA86N897</accession>
<dbReference type="Proteomes" id="UP001642409">
    <property type="component" value="Unassembled WGS sequence"/>
</dbReference>